<dbReference type="EMBL" id="GEDG01027278">
    <property type="protein sequence ID" value="JAP13951.1"/>
    <property type="molecule type" value="Transcribed_RNA"/>
</dbReference>
<protein>
    <submittedName>
        <fullName evidence="1">Putative ovule protein</fullName>
    </submittedName>
</protein>
<organism evidence="1">
    <name type="scientific">Solanum chacoense</name>
    <name type="common">Chaco potato</name>
    <dbReference type="NCBI Taxonomy" id="4108"/>
    <lineage>
        <taxon>Eukaryota</taxon>
        <taxon>Viridiplantae</taxon>
        <taxon>Streptophyta</taxon>
        <taxon>Embryophyta</taxon>
        <taxon>Tracheophyta</taxon>
        <taxon>Spermatophyta</taxon>
        <taxon>Magnoliopsida</taxon>
        <taxon>eudicotyledons</taxon>
        <taxon>Gunneridae</taxon>
        <taxon>Pentapetalae</taxon>
        <taxon>asterids</taxon>
        <taxon>lamiids</taxon>
        <taxon>Solanales</taxon>
        <taxon>Solanaceae</taxon>
        <taxon>Solanoideae</taxon>
        <taxon>Solaneae</taxon>
        <taxon>Solanum</taxon>
    </lineage>
</organism>
<name>A0A0V0H0M6_SOLCH</name>
<reference evidence="1" key="1">
    <citation type="submission" date="2015-12" db="EMBL/GenBank/DDBJ databases">
        <title>Gene expression during late stages of embryo sac development: a critical building block for successful pollen-pistil interactions.</title>
        <authorList>
            <person name="Liu Y."/>
            <person name="Joly V."/>
            <person name="Sabar M."/>
            <person name="Matton D.P."/>
        </authorList>
    </citation>
    <scope>NUCLEOTIDE SEQUENCE</scope>
</reference>
<sequence length="81" mass="9450">MKKGILRKQGGSPTTLKLNWINDALDVDPGYLNLKFELLVIPRRHQLVELLRSGLKFRCHMVIPQTGSLRCRNWYTIELVF</sequence>
<evidence type="ECO:0000313" key="1">
    <source>
        <dbReference type="EMBL" id="JAP13951.1"/>
    </source>
</evidence>
<proteinExistence type="predicted"/>
<dbReference type="AlphaFoldDB" id="A0A0V0H0M6"/>
<accession>A0A0V0H0M6</accession>